<comment type="caution">
    <text evidence="2">The sequence shown here is derived from an EMBL/GenBank/DDBJ whole genome shotgun (WGS) entry which is preliminary data.</text>
</comment>
<dbReference type="AlphaFoldDB" id="A0A5C6ZAK6"/>
<dbReference type="RefSeq" id="WP_147088211.1">
    <property type="nucleotide sequence ID" value="NZ_VORM01000034.1"/>
</dbReference>
<dbReference type="SUPFAM" id="SSF52540">
    <property type="entry name" value="P-loop containing nucleoside triphosphate hydrolases"/>
    <property type="match status" value="1"/>
</dbReference>
<dbReference type="OrthoDB" id="9816071at2"/>
<gene>
    <name evidence="2" type="ORF">ESY86_18495</name>
</gene>
<feature type="domain" description="Novel STAND NTPase 3" evidence="1">
    <location>
        <begin position="196"/>
        <end position="310"/>
    </location>
</feature>
<proteinExistence type="predicted"/>
<accession>A0A5C6ZAK6</accession>
<evidence type="ECO:0000313" key="3">
    <source>
        <dbReference type="Proteomes" id="UP000321578"/>
    </source>
</evidence>
<dbReference type="InterPro" id="IPR027417">
    <property type="entry name" value="P-loop_NTPase"/>
</dbReference>
<reference evidence="2 3" key="1">
    <citation type="submission" date="2019-08" db="EMBL/GenBank/DDBJ databases">
        <title>Genomes of Subsaximicrobium wynnwilliamsii strains.</title>
        <authorList>
            <person name="Bowman J.P."/>
        </authorList>
    </citation>
    <scope>NUCLEOTIDE SEQUENCE [LARGE SCALE GENOMIC DNA]</scope>
    <source>
        <strain evidence="2 3">2-80-2</strain>
    </source>
</reference>
<dbReference type="Proteomes" id="UP000321578">
    <property type="component" value="Unassembled WGS sequence"/>
</dbReference>
<keyword evidence="3" id="KW-1185">Reference proteome</keyword>
<name>A0A5C6ZAK6_9FLAO</name>
<dbReference type="Pfam" id="PF20720">
    <property type="entry name" value="nSTAND3"/>
    <property type="match status" value="1"/>
</dbReference>
<organism evidence="2 3">
    <name type="scientific">Subsaximicrobium wynnwilliamsii</name>
    <dbReference type="NCBI Taxonomy" id="291179"/>
    <lineage>
        <taxon>Bacteria</taxon>
        <taxon>Pseudomonadati</taxon>
        <taxon>Bacteroidota</taxon>
        <taxon>Flavobacteriia</taxon>
        <taxon>Flavobacteriales</taxon>
        <taxon>Flavobacteriaceae</taxon>
        <taxon>Subsaximicrobium</taxon>
    </lineage>
</organism>
<sequence>MVTTIIEKYLSSVDQATFQKLMNHLLHLEGYKFISSPGAVTGKNKTSKGSPDSFFEEEDNFIFCEYTTQERLATGETFFKKLKKDVDHCFDVKKTKVDKSKVSKVLLAFTEKIKPNEHKELQRKVKKHNPKAELIIYSIQEIPFRLVYYPGLADKYIAGVTTTKGTLYTLPDFLKTTEKGLQPSLINPFAGREVEIKQAKESLLSNDILIITGGQGVGKSKLAVHLAEIFERELSYEPRVIASSPVPLWEDLNNFILPSNKYFIFFDDANKALPNLDYLLQFINGREKGTTKIVITVRDYVRNDLNKYLLDALYNELIVKPLEDKQITEIINKSLPKDISLDPLVLERILSLSKGNSRLALMAVSSILKNNDIGILNDAFTLYDQYFQKVKTDLLFLDKPENLKALGILSFFGVLDRGNEEIKQILTKHFGIDWNELWETYLELEKVELVDIFHNEAAKISDQVLATYVFYKTFVDENSASINYSDWLNYFIAKYDKKINKTLIDIINTFGFVELKDRVTSLISNFHKQIESDEAKLFKFYEIFWFYREMDTLLFIRKWIDNLEIENTELEDIKYTYEVNDFVLAPEYLRLLINFWNHNTPFTKEAIELGLKLMFKQPSQVPEVLKHLKEHLAFHRYDFRYGYPRQLTLLNVLNKDSFSEREKAMAEKLFLSIVPSYLGWEFHQTEGKSGGQMMIYNFALVKNNSLMELRKIVLERMFCLFVKNEATVLATLHKYAWTVKSFDSTIYADEQSDITAFFQTNLKPENYAHCKLVHEYVNTLKEHNIEPLMDWDLFLNSDSMGIAKIFSSKFDDEKLKFEERDVKKKAEIKTFVADKDINFIETVFNRLDSIYQDAAKSRDTFWIDSSLSLLFQVLAESDSKIYYKSLELIMLGKHSFELNYGSVIQYPIRKELVKHKELYKHINRYEYKQKQFWKQIFFDAIDENAIDEFYLQEFIGFLFSVSNRFYIYEFDKKIKFEKQFHLSKSLLPPSALNHENVITYITEILLSKVDSIDITFDRQTCEKCVNHFNKKIGLLKQVFYLHKKRDPHYDHDGKEMAAVSSLDHFFLVEYLTEVTKDVSFIQFKFDSSNLTFVWGLPEYVDILDKSLEIIIAKAPIFSNFEHQANALFKGLKLDEKQLEKVYTYISRFISKHYGSKQHIHIILNVVTYSFNDQVLRFLKGFLQLNKDIEFMKCLWLEKNGAFSGSRVPRIEGHINFSNSIIEMIKTLPNPLDYAEHIKNFEQEIEWARQDKQVEMKRDFIGWTD</sequence>
<protein>
    <recommendedName>
        <fullName evidence="1">Novel STAND NTPase 3 domain-containing protein</fullName>
    </recommendedName>
</protein>
<dbReference type="InterPro" id="IPR049050">
    <property type="entry name" value="nSTAND3"/>
</dbReference>
<evidence type="ECO:0000259" key="1">
    <source>
        <dbReference type="Pfam" id="PF20720"/>
    </source>
</evidence>
<dbReference type="EMBL" id="VORO01000032">
    <property type="protein sequence ID" value="TXD86985.1"/>
    <property type="molecule type" value="Genomic_DNA"/>
</dbReference>
<evidence type="ECO:0000313" key="2">
    <source>
        <dbReference type="EMBL" id="TXD86985.1"/>
    </source>
</evidence>